<comment type="caution">
    <text evidence="1">The sequence shown here is derived from an EMBL/GenBank/DDBJ whole genome shotgun (WGS) entry which is preliminary data.</text>
</comment>
<dbReference type="AlphaFoldDB" id="A0A9N9IRR9"/>
<name>A0A9N9IRR9_9GLOM</name>
<accession>A0A9N9IRR9</accession>
<dbReference type="Proteomes" id="UP000789570">
    <property type="component" value="Unassembled WGS sequence"/>
</dbReference>
<reference evidence="1" key="1">
    <citation type="submission" date="2021-06" db="EMBL/GenBank/DDBJ databases">
        <authorList>
            <person name="Kallberg Y."/>
            <person name="Tangrot J."/>
            <person name="Rosling A."/>
        </authorList>
    </citation>
    <scope>NUCLEOTIDE SEQUENCE</scope>
    <source>
        <strain evidence="1">UK204</strain>
    </source>
</reference>
<feature type="non-terminal residue" evidence="1">
    <location>
        <position position="124"/>
    </location>
</feature>
<dbReference type="EMBL" id="CAJVPQ010015937">
    <property type="protein sequence ID" value="CAG8744154.1"/>
    <property type="molecule type" value="Genomic_DNA"/>
</dbReference>
<evidence type="ECO:0000313" key="2">
    <source>
        <dbReference type="Proteomes" id="UP000789570"/>
    </source>
</evidence>
<protein>
    <submittedName>
        <fullName evidence="1">17914_t:CDS:1</fullName>
    </submittedName>
</protein>
<dbReference type="OrthoDB" id="2341968at2759"/>
<gene>
    <name evidence="1" type="ORF">FCALED_LOCUS15838</name>
</gene>
<proteinExistence type="predicted"/>
<evidence type="ECO:0000313" key="1">
    <source>
        <dbReference type="EMBL" id="CAG8744154.1"/>
    </source>
</evidence>
<sequence length="124" mass="14355">LSKVLAKYSIDSNSTNTIPLFSLQTYEIQESDKHFKHCIVKILVRLKNYETLVVDSLEAICNEYVAILHITINITRDSTREEFSMRPEYEVIGNESTRQVNFTIKKAKNLICVTKDKSEQNLIE</sequence>
<keyword evidence="2" id="KW-1185">Reference proteome</keyword>
<organism evidence="1 2">
    <name type="scientific">Funneliformis caledonium</name>
    <dbReference type="NCBI Taxonomy" id="1117310"/>
    <lineage>
        <taxon>Eukaryota</taxon>
        <taxon>Fungi</taxon>
        <taxon>Fungi incertae sedis</taxon>
        <taxon>Mucoromycota</taxon>
        <taxon>Glomeromycotina</taxon>
        <taxon>Glomeromycetes</taxon>
        <taxon>Glomerales</taxon>
        <taxon>Glomeraceae</taxon>
        <taxon>Funneliformis</taxon>
    </lineage>
</organism>
<feature type="non-terminal residue" evidence="1">
    <location>
        <position position="1"/>
    </location>
</feature>